<evidence type="ECO:0000313" key="2">
    <source>
        <dbReference type="EMBL" id="WDF68198.1"/>
    </source>
</evidence>
<organism evidence="2 3">
    <name type="scientific">Sphingobacterium oryzagri</name>
    <dbReference type="NCBI Taxonomy" id="3025669"/>
    <lineage>
        <taxon>Bacteria</taxon>
        <taxon>Pseudomonadati</taxon>
        <taxon>Bacteroidota</taxon>
        <taxon>Sphingobacteriia</taxon>
        <taxon>Sphingobacteriales</taxon>
        <taxon>Sphingobacteriaceae</taxon>
        <taxon>Sphingobacterium</taxon>
    </lineage>
</organism>
<dbReference type="PANTHER" id="PTHR18964">
    <property type="entry name" value="ROK (REPRESSOR, ORF, KINASE) FAMILY"/>
    <property type="match status" value="1"/>
</dbReference>
<dbReference type="InterPro" id="IPR043129">
    <property type="entry name" value="ATPase_NBD"/>
</dbReference>
<dbReference type="Gene3D" id="1.10.10.10">
    <property type="entry name" value="Winged helix-like DNA-binding domain superfamily/Winged helix DNA-binding domain"/>
    <property type="match status" value="1"/>
</dbReference>
<accession>A0ABY7WGB0</accession>
<protein>
    <submittedName>
        <fullName evidence="2">ROK family transcriptional regulator</fullName>
    </submittedName>
</protein>
<dbReference type="Gene3D" id="3.30.420.40">
    <property type="match status" value="2"/>
</dbReference>
<dbReference type="InterPro" id="IPR000600">
    <property type="entry name" value="ROK"/>
</dbReference>
<comment type="similarity">
    <text evidence="1">Belongs to the ROK (NagC/XylR) family.</text>
</comment>
<reference evidence="2 3" key="1">
    <citation type="submission" date="2023-02" db="EMBL/GenBank/DDBJ databases">
        <title>Genome sequence of Sphingobacterium sp. KACC 22765.</title>
        <authorList>
            <person name="Kim S."/>
            <person name="Heo J."/>
            <person name="Kwon S.-W."/>
        </authorList>
    </citation>
    <scope>NUCLEOTIDE SEQUENCE [LARGE SCALE GENOMIC DNA]</scope>
    <source>
        <strain evidence="2 3">KACC 22765</strain>
    </source>
</reference>
<dbReference type="SUPFAM" id="SSF53067">
    <property type="entry name" value="Actin-like ATPase domain"/>
    <property type="match status" value="1"/>
</dbReference>
<evidence type="ECO:0000256" key="1">
    <source>
        <dbReference type="ARBA" id="ARBA00006479"/>
    </source>
</evidence>
<name>A0ABY7WGB0_9SPHI</name>
<sequence length="397" mass="43051">MDSLKTAILKHLYFYSTQSIAEISEGIGKSIPLVTRAINELLEGGLVSDIGLRASTGGRRAMNFALNTEVNGCIIAVAIDQYSISIALSDLANRRLFPSESQAIELKNDRGVYAVLLAMLSATLSRVEGLSILAIGITIPGFVNAEKGINNSFAEGSPLFSLREHITEAFGIPTYIENDSSAIAIAEKYFGSARQVDDALVINFNWGVGLGMLIQGKLFRGHSGFAGEFSHIPLGDESKLCSCGKKGCLEVEASLHCAFDDIQASLANGERSHLEEVFSQEKGLQFEQLLIAYELGDQLTIRSIKKIAYMLGKGIATLIHILNPEKIIISGRGAAFGQTLTPQILSSIQEYCIPRLARHTALQVSELTDVQLLASACIAVQQLQWQPQHKLQLTKDI</sequence>
<keyword evidence="3" id="KW-1185">Reference proteome</keyword>
<gene>
    <name evidence="2" type="ORF">PQ465_18100</name>
</gene>
<dbReference type="EMBL" id="CP117880">
    <property type="protein sequence ID" value="WDF68198.1"/>
    <property type="molecule type" value="Genomic_DNA"/>
</dbReference>
<dbReference type="PANTHER" id="PTHR18964:SF149">
    <property type="entry name" value="BIFUNCTIONAL UDP-N-ACETYLGLUCOSAMINE 2-EPIMERASE_N-ACETYLMANNOSAMINE KINASE"/>
    <property type="match status" value="1"/>
</dbReference>
<dbReference type="SUPFAM" id="SSF46785">
    <property type="entry name" value="Winged helix' DNA-binding domain"/>
    <property type="match status" value="1"/>
</dbReference>
<dbReference type="InterPro" id="IPR036390">
    <property type="entry name" value="WH_DNA-bd_sf"/>
</dbReference>
<evidence type="ECO:0000313" key="3">
    <source>
        <dbReference type="Proteomes" id="UP001221558"/>
    </source>
</evidence>
<dbReference type="Proteomes" id="UP001221558">
    <property type="component" value="Chromosome"/>
</dbReference>
<proteinExistence type="inferred from homology"/>
<dbReference type="RefSeq" id="WP_274266931.1">
    <property type="nucleotide sequence ID" value="NZ_CP117880.1"/>
</dbReference>
<dbReference type="InterPro" id="IPR036388">
    <property type="entry name" value="WH-like_DNA-bd_sf"/>
</dbReference>
<dbReference type="Pfam" id="PF00480">
    <property type="entry name" value="ROK"/>
    <property type="match status" value="1"/>
</dbReference>